<gene>
    <name evidence="2" type="ORF">S7711_09912</name>
</gene>
<keyword evidence="1" id="KW-0472">Membrane</keyword>
<protein>
    <submittedName>
        <fullName evidence="2">Uncharacterized protein</fullName>
    </submittedName>
</protein>
<dbReference type="Proteomes" id="UP000028045">
    <property type="component" value="Unassembled WGS sequence"/>
</dbReference>
<keyword evidence="1" id="KW-1133">Transmembrane helix</keyword>
<keyword evidence="3" id="KW-1185">Reference proteome</keyword>
<organism evidence="2 3">
    <name type="scientific">Stachybotrys chartarum (strain CBS 109288 / IBT 7711)</name>
    <name type="common">Toxic black mold</name>
    <name type="synonym">Stilbospora chartarum</name>
    <dbReference type="NCBI Taxonomy" id="1280523"/>
    <lineage>
        <taxon>Eukaryota</taxon>
        <taxon>Fungi</taxon>
        <taxon>Dikarya</taxon>
        <taxon>Ascomycota</taxon>
        <taxon>Pezizomycotina</taxon>
        <taxon>Sordariomycetes</taxon>
        <taxon>Hypocreomycetidae</taxon>
        <taxon>Hypocreales</taxon>
        <taxon>Stachybotryaceae</taxon>
        <taxon>Stachybotrys</taxon>
    </lineage>
</organism>
<dbReference type="EMBL" id="KL648730">
    <property type="protein sequence ID" value="KEY64713.1"/>
    <property type="molecule type" value="Genomic_DNA"/>
</dbReference>
<dbReference type="AlphaFoldDB" id="A0A084AHD4"/>
<sequence length="72" mass="7884">MCRGTNVQRTTIVVLSHIRLSGSGANFAASYGAIFIRQMEIINPFTVKLSTSIVCTFLGLTTAIFVYRLGQK</sequence>
<proteinExistence type="predicted"/>
<dbReference type="HOGENOM" id="CLU_2723860_0_0_1"/>
<name>A0A084AHD4_STACB</name>
<keyword evidence="1" id="KW-0812">Transmembrane</keyword>
<evidence type="ECO:0000313" key="3">
    <source>
        <dbReference type="Proteomes" id="UP000028045"/>
    </source>
</evidence>
<reference evidence="2 3" key="1">
    <citation type="journal article" date="2014" name="BMC Genomics">
        <title>Comparative genome sequencing reveals chemotype-specific gene clusters in the toxigenic black mold Stachybotrys.</title>
        <authorList>
            <person name="Semeiks J."/>
            <person name="Borek D."/>
            <person name="Otwinowski Z."/>
            <person name="Grishin N.V."/>
        </authorList>
    </citation>
    <scope>NUCLEOTIDE SEQUENCE [LARGE SCALE GENOMIC DNA]</scope>
    <source>
        <strain evidence="3">CBS 109288 / IBT 7711</strain>
    </source>
</reference>
<accession>A0A084AHD4</accession>
<feature type="transmembrane region" description="Helical" evidence="1">
    <location>
        <begin position="49"/>
        <end position="69"/>
    </location>
</feature>
<evidence type="ECO:0000256" key="1">
    <source>
        <dbReference type="SAM" id="Phobius"/>
    </source>
</evidence>
<evidence type="ECO:0000313" key="2">
    <source>
        <dbReference type="EMBL" id="KEY64713.1"/>
    </source>
</evidence>